<gene>
    <name evidence="2" type="ORF">WJX73_006421</name>
</gene>
<keyword evidence="3" id="KW-1185">Reference proteome</keyword>
<protein>
    <submittedName>
        <fullName evidence="2">Uncharacterized protein</fullName>
    </submittedName>
</protein>
<organism evidence="2 3">
    <name type="scientific">Symbiochloris irregularis</name>
    <dbReference type="NCBI Taxonomy" id="706552"/>
    <lineage>
        <taxon>Eukaryota</taxon>
        <taxon>Viridiplantae</taxon>
        <taxon>Chlorophyta</taxon>
        <taxon>core chlorophytes</taxon>
        <taxon>Trebouxiophyceae</taxon>
        <taxon>Trebouxiales</taxon>
        <taxon>Trebouxiaceae</taxon>
        <taxon>Symbiochloris</taxon>
    </lineage>
</organism>
<dbReference type="EMBL" id="JALJOQ010000013">
    <property type="protein sequence ID" value="KAK9810895.1"/>
    <property type="molecule type" value="Genomic_DNA"/>
</dbReference>
<accession>A0AAW1PM88</accession>
<reference evidence="2 3" key="1">
    <citation type="journal article" date="2024" name="Nat. Commun.">
        <title>Phylogenomics reveals the evolutionary origins of lichenization in chlorophyte algae.</title>
        <authorList>
            <person name="Puginier C."/>
            <person name="Libourel C."/>
            <person name="Otte J."/>
            <person name="Skaloud P."/>
            <person name="Haon M."/>
            <person name="Grisel S."/>
            <person name="Petersen M."/>
            <person name="Berrin J.G."/>
            <person name="Delaux P.M."/>
            <person name="Dal Grande F."/>
            <person name="Keller J."/>
        </authorList>
    </citation>
    <scope>NUCLEOTIDE SEQUENCE [LARGE SCALE GENOMIC DNA]</scope>
    <source>
        <strain evidence="2 3">SAG 2036</strain>
    </source>
</reference>
<sequence length="179" mass="18779">MNNFIGGIKNAAEHYQQSGDVPSEVATPGRAAGDYTPTGSVPQQAWDAVHGGQGGGHGSHDSVDWSNLSNLAGVFGSAEEKHGSEGLDISKFTSFLGGGGGDQTANPAQAAAKQGADPKVVDKLLNFYHEKTGKTFQQGDGKPDGNFDELTQMAAHQLGINVPTPILKKMIKWKLQGMF</sequence>
<comment type="caution">
    <text evidence="2">The sequence shown here is derived from an EMBL/GenBank/DDBJ whole genome shotgun (WGS) entry which is preliminary data.</text>
</comment>
<evidence type="ECO:0000313" key="3">
    <source>
        <dbReference type="Proteomes" id="UP001465755"/>
    </source>
</evidence>
<feature type="region of interest" description="Disordered" evidence="1">
    <location>
        <begin position="17"/>
        <end position="63"/>
    </location>
</feature>
<name>A0AAW1PM88_9CHLO</name>
<dbReference type="Proteomes" id="UP001465755">
    <property type="component" value="Unassembled WGS sequence"/>
</dbReference>
<evidence type="ECO:0000313" key="2">
    <source>
        <dbReference type="EMBL" id="KAK9810895.1"/>
    </source>
</evidence>
<proteinExistence type="predicted"/>
<dbReference type="AlphaFoldDB" id="A0AAW1PM88"/>
<evidence type="ECO:0000256" key="1">
    <source>
        <dbReference type="SAM" id="MobiDB-lite"/>
    </source>
</evidence>